<dbReference type="PIRSF" id="PIRSF026649">
    <property type="entry name" value="MsbB"/>
    <property type="match status" value="1"/>
</dbReference>
<keyword evidence="6" id="KW-0012">Acyltransferase</keyword>
<name>A0ABY1BY00_MYXFU</name>
<dbReference type="PANTHER" id="PTHR30606:SF10">
    <property type="entry name" value="PHOSPHATIDYLINOSITOL MANNOSIDE ACYLTRANSFERASE"/>
    <property type="match status" value="1"/>
</dbReference>
<comment type="caution">
    <text evidence="8">The sequence shown here is derived from an EMBL/GenBank/DDBJ whole genome shotgun (WGS) entry which is preliminary data.</text>
</comment>
<organism evidence="8 9">
    <name type="scientific">Myxococcus fulvus</name>
    <dbReference type="NCBI Taxonomy" id="33"/>
    <lineage>
        <taxon>Bacteria</taxon>
        <taxon>Pseudomonadati</taxon>
        <taxon>Myxococcota</taxon>
        <taxon>Myxococcia</taxon>
        <taxon>Myxococcales</taxon>
        <taxon>Cystobacterineae</taxon>
        <taxon>Myxococcaceae</taxon>
        <taxon>Myxococcus</taxon>
    </lineage>
</organism>
<evidence type="ECO:0000256" key="4">
    <source>
        <dbReference type="ARBA" id="ARBA00022679"/>
    </source>
</evidence>
<evidence type="ECO:0000256" key="1">
    <source>
        <dbReference type="ARBA" id="ARBA00004533"/>
    </source>
</evidence>
<dbReference type="CDD" id="cd07984">
    <property type="entry name" value="LPLAT_LABLAT-like"/>
    <property type="match status" value="1"/>
</dbReference>
<dbReference type="InterPro" id="IPR004960">
    <property type="entry name" value="LipA_acyltrans"/>
</dbReference>
<dbReference type="EMBL" id="FOIB01000001">
    <property type="protein sequence ID" value="SET08219.1"/>
    <property type="molecule type" value="Genomic_DNA"/>
</dbReference>
<evidence type="ECO:0000256" key="5">
    <source>
        <dbReference type="ARBA" id="ARBA00023136"/>
    </source>
</evidence>
<evidence type="ECO:0000256" key="7">
    <source>
        <dbReference type="SAM" id="Phobius"/>
    </source>
</evidence>
<dbReference type="Proteomes" id="UP000183760">
    <property type="component" value="Unassembled WGS sequence"/>
</dbReference>
<dbReference type="RefSeq" id="WP_174816610.1">
    <property type="nucleotide sequence ID" value="NZ_BJXR01000006.1"/>
</dbReference>
<evidence type="ECO:0000256" key="2">
    <source>
        <dbReference type="ARBA" id="ARBA00022475"/>
    </source>
</evidence>
<sequence>MERRVERPPLAKRLKRFLRYLLIRTVLLCLQPLPLGWARALGSRLGGWAYAIAGGERRKALKSLATAFPEKSDAQRQELARASFRHLGAAALEVACTGALDRGLESLVAWPEADRAVLDAALAKGKGVVFISGHVGNWELLARRVARAGYPSQSIAKETTDPRLTKLVERFRERGGVRSIWRGQDGAARAMLRALRAGEILGLLIDQDTKVQSLFVPFFGQLAATPRAAADLAVRTGAAVVTGFCHRVEGGGYRLVMEDVPLPEGEDREAAALVLTAALSARIEAAIRRTPEQWVWMHQRWKTRPPVEATPQALLSGAAPATAR</sequence>
<dbReference type="PANTHER" id="PTHR30606">
    <property type="entry name" value="LIPID A BIOSYNTHESIS LAUROYL ACYLTRANSFERASE"/>
    <property type="match status" value="1"/>
</dbReference>
<keyword evidence="3" id="KW-0997">Cell inner membrane</keyword>
<evidence type="ECO:0000256" key="3">
    <source>
        <dbReference type="ARBA" id="ARBA00022519"/>
    </source>
</evidence>
<keyword evidence="4" id="KW-0808">Transferase</keyword>
<evidence type="ECO:0000313" key="9">
    <source>
        <dbReference type="Proteomes" id="UP000183760"/>
    </source>
</evidence>
<feature type="transmembrane region" description="Helical" evidence="7">
    <location>
        <begin position="21"/>
        <end position="38"/>
    </location>
</feature>
<proteinExistence type="predicted"/>
<keyword evidence="5 7" id="KW-0472">Membrane</keyword>
<evidence type="ECO:0000256" key="6">
    <source>
        <dbReference type="ARBA" id="ARBA00023315"/>
    </source>
</evidence>
<keyword evidence="7" id="KW-0812">Transmembrane</keyword>
<protein>
    <submittedName>
        <fullName evidence="8">KDO2-lipid IV(A) lauroyltransferase</fullName>
    </submittedName>
</protein>
<keyword evidence="9" id="KW-1185">Reference proteome</keyword>
<keyword evidence="2" id="KW-1003">Cell membrane</keyword>
<reference evidence="8 9" key="1">
    <citation type="submission" date="2016-10" db="EMBL/GenBank/DDBJ databases">
        <authorList>
            <person name="Varghese N."/>
            <person name="Submissions S."/>
        </authorList>
    </citation>
    <scope>NUCLEOTIDE SEQUENCE [LARGE SCALE GENOMIC DNA]</scope>
    <source>
        <strain evidence="8 9">DSM 16525</strain>
    </source>
</reference>
<keyword evidence="7" id="KW-1133">Transmembrane helix</keyword>
<evidence type="ECO:0000313" key="8">
    <source>
        <dbReference type="EMBL" id="SET08219.1"/>
    </source>
</evidence>
<accession>A0ABY1BY00</accession>
<comment type="subcellular location">
    <subcellularLocation>
        <location evidence="1">Cell inner membrane</location>
    </subcellularLocation>
</comment>
<dbReference type="Pfam" id="PF03279">
    <property type="entry name" value="Lip_A_acyltrans"/>
    <property type="match status" value="1"/>
</dbReference>
<gene>
    <name evidence="8" type="ORF">SAMN05443572_1011051</name>
</gene>